<reference evidence="2 3" key="1">
    <citation type="submission" date="2024-11" db="EMBL/GenBank/DDBJ databases">
        <authorList>
            <person name="Heng Y.C."/>
            <person name="Lim A.C.H."/>
            <person name="Lee J.K.Y."/>
            <person name="Kittelmann S."/>
        </authorList>
    </citation>
    <scope>NUCLEOTIDE SEQUENCE [LARGE SCALE GENOMIC DNA]</scope>
    <source>
        <strain evidence="2 3">WILCCON 0114</strain>
    </source>
</reference>
<dbReference type="Proteomes" id="UP001623592">
    <property type="component" value="Unassembled WGS sequence"/>
</dbReference>
<keyword evidence="3" id="KW-1185">Reference proteome</keyword>
<evidence type="ECO:0000313" key="3">
    <source>
        <dbReference type="Proteomes" id="UP001623592"/>
    </source>
</evidence>
<accession>A0ABW8TLY8</accession>
<dbReference type="Gene3D" id="3.30.2010.10">
    <property type="entry name" value="Metalloproteases ('zincins'), catalytic domain"/>
    <property type="match status" value="1"/>
</dbReference>
<feature type="domain" description="YgjP-like metallopeptidase" evidence="1">
    <location>
        <begin position="20"/>
        <end position="230"/>
    </location>
</feature>
<gene>
    <name evidence="2" type="ORF">ACJDT4_19205</name>
</gene>
<organism evidence="2 3">
    <name type="scientific">Clostridium neuense</name>
    <dbReference type="NCBI Taxonomy" id="1728934"/>
    <lineage>
        <taxon>Bacteria</taxon>
        <taxon>Bacillati</taxon>
        <taxon>Bacillota</taxon>
        <taxon>Clostridia</taxon>
        <taxon>Eubacteriales</taxon>
        <taxon>Clostridiaceae</taxon>
        <taxon>Clostridium</taxon>
    </lineage>
</organism>
<sequence>MFIQFENDLVEVFIQYRKRKTIKLSIKNDLNVEVVAPLRTPKKYIRLLIENKKQWIRLHREKMKKNISIPILREYEDGEKFYIMGSPYNLRVVQSDHDRIMVFQGDIFMYTKKKEDINYKKRHMEKWYKDIACERLENIYDRVCSRFNVIYSEKPELHFRKMKARWGSYSPRDNKILLNSQLVKVPEHCIEYVIVHELCHVKHRNHKKEFYDFLEGFLPDWKLRRQELNRYTNV</sequence>
<dbReference type="InterPro" id="IPR053136">
    <property type="entry name" value="UTP_pyrophosphatase-like"/>
</dbReference>
<comment type="caution">
    <text evidence="2">The sequence shown here is derived from an EMBL/GenBank/DDBJ whole genome shotgun (WGS) entry which is preliminary data.</text>
</comment>
<dbReference type="Pfam" id="PF01863">
    <property type="entry name" value="YgjP-like"/>
    <property type="match status" value="1"/>
</dbReference>
<evidence type="ECO:0000259" key="1">
    <source>
        <dbReference type="Pfam" id="PF01863"/>
    </source>
</evidence>
<dbReference type="PANTHER" id="PTHR30399:SF1">
    <property type="entry name" value="UTP PYROPHOSPHATASE"/>
    <property type="match status" value="1"/>
</dbReference>
<protein>
    <submittedName>
        <fullName evidence="2">M48 family metallopeptidase</fullName>
    </submittedName>
</protein>
<dbReference type="RefSeq" id="WP_406789199.1">
    <property type="nucleotide sequence ID" value="NZ_JBJIAA010000018.1"/>
</dbReference>
<name>A0ABW8TLY8_9CLOT</name>
<proteinExistence type="predicted"/>
<evidence type="ECO:0000313" key="2">
    <source>
        <dbReference type="EMBL" id="MFL0252545.1"/>
    </source>
</evidence>
<dbReference type="CDD" id="cd07344">
    <property type="entry name" value="M48_yhfN_like"/>
    <property type="match status" value="1"/>
</dbReference>
<dbReference type="PANTHER" id="PTHR30399">
    <property type="entry name" value="UNCHARACTERIZED PROTEIN YGJP"/>
    <property type="match status" value="1"/>
</dbReference>
<dbReference type="EMBL" id="JBJIAA010000018">
    <property type="protein sequence ID" value="MFL0252545.1"/>
    <property type="molecule type" value="Genomic_DNA"/>
</dbReference>
<dbReference type="InterPro" id="IPR002725">
    <property type="entry name" value="YgjP-like_metallopeptidase"/>
</dbReference>